<keyword evidence="10" id="KW-0472">Membrane</keyword>
<dbReference type="PANTHER" id="PTHR24282:SF196">
    <property type="entry name" value="CYTOCHROME P450 714C2"/>
    <property type="match status" value="1"/>
</dbReference>
<keyword evidence="5" id="KW-0479">Metal-binding</keyword>
<keyword evidence="3" id="KW-0349">Heme</keyword>
<evidence type="ECO:0000256" key="3">
    <source>
        <dbReference type="ARBA" id="ARBA00022617"/>
    </source>
</evidence>
<dbReference type="GO" id="GO:0016020">
    <property type="term" value="C:membrane"/>
    <property type="evidence" value="ECO:0007669"/>
    <property type="project" value="UniProtKB-SubCell"/>
</dbReference>
<dbReference type="Pfam" id="PF00067">
    <property type="entry name" value="p450"/>
    <property type="match status" value="1"/>
</dbReference>
<dbReference type="EMBL" id="JARAOO010000006">
    <property type="protein sequence ID" value="KAJ7964348.1"/>
    <property type="molecule type" value="Genomic_DNA"/>
</dbReference>
<dbReference type="KEGG" id="qsa:O6P43_014181"/>
<protein>
    <submittedName>
        <fullName evidence="11">Cytochrome P450</fullName>
    </submittedName>
</protein>
<evidence type="ECO:0000313" key="12">
    <source>
        <dbReference type="Proteomes" id="UP001163823"/>
    </source>
</evidence>
<reference evidence="11" key="1">
    <citation type="journal article" date="2023" name="Science">
        <title>Elucidation of the pathway for biosynthesis of saponin adjuvants from the soapbark tree.</title>
        <authorList>
            <person name="Reed J."/>
            <person name="Orme A."/>
            <person name="El-Demerdash A."/>
            <person name="Owen C."/>
            <person name="Martin L.B.B."/>
            <person name="Misra R.C."/>
            <person name="Kikuchi S."/>
            <person name="Rejzek M."/>
            <person name="Martin A.C."/>
            <person name="Harkess A."/>
            <person name="Leebens-Mack J."/>
            <person name="Louveau T."/>
            <person name="Stephenson M.J."/>
            <person name="Osbourn A."/>
        </authorList>
    </citation>
    <scope>NUCLEOTIDE SEQUENCE</scope>
    <source>
        <strain evidence="11">S10</strain>
    </source>
</reference>
<dbReference type="GO" id="GO:0004497">
    <property type="term" value="F:monooxygenase activity"/>
    <property type="evidence" value="ECO:0007669"/>
    <property type="project" value="UniProtKB-KW"/>
</dbReference>
<keyword evidence="7" id="KW-0560">Oxidoreductase</keyword>
<dbReference type="GO" id="GO:0016705">
    <property type="term" value="F:oxidoreductase activity, acting on paired donors, with incorporation or reduction of molecular oxygen"/>
    <property type="evidence" value="ECO:0007669"/>
    <property type="project" value="InterPro"/>
</dbReference>
<dbReference type="GO" id="GO:0005506">
    <property type="term" value="F:iron ion binding"/>
    <property type="evidence" value="ECO:0007669"/>
    <property type="project" value="InterPro"/>
</dbReference>
<evidence type="ECO:0000256" key="2">
    <source>
        <dbReference type="ARBA" id="ARBA00010617"/>
    </source>
</evidence>
<evidence type="ECO:0000256" key="6">
    <source>
        <dbReference type="ARBA" id="ARBA00022989"/>
    </source>
</evidence>
<sequence>MDKVKGMVNLITESTFTLLNSWKNRIETEGGIADMKIDEYMRSFSGDVISRACFGSNYSKGEEIFLKLRALEGIMAKKSLSTGIPGMRYIPTKINRQAWGLQREVQKLILQMVKERQDTAYEKDLLQMILEGAKNSNLSQEDTDSFIVDNCKNIYLAGFETTAVSATWCLSALGIKSRMANLCSQRGS</sequence>
<keyword evidence="9" id="KW-0503">Monooxygenase</keyword>
<keyword evidence="8" id="KW-0408">Iron</keyword>
<evidence type="ECO:0000256" key="1">
    <source>
        <dbReference type="ARBA" id="ARBA00004167"/>
    </source>
</evidence>
<comment type="similarity">
    <text evidence="2">Belongs to the cytochrome P450 family.</text>
</comment>
<evidence type="ECO:0000313" key="11">
    <source>
        <dbReference type="EMBL" id="KAJ7964348.1"/>
    </source>
</evidence>
<comment type="caution">
    <text evidence="11">The sequence shown here is derived from an EMBL/GenBank/DDBJ whole genome shotgun (WGS) entry which is preliminary data.</text>
</comment>
<name>A0AAD7PQM0_QUISA</name>
<dbReference type="InterPro" id="IPR050665">
    <property type="entry name" value="Cytochrome_P450_Monooxygen"/>
</dbReference>
<evidence type="ECO:0000256" key="4">
    <source>
        <dbReference type="ARBA" id="ARBA00022692"/>
    </source>
</evidence>
<dbReference type="GO" id="GO:0020037">
    <property type="term" value="F:heme binding"/>
    <property type="evidence" value="ECO:0007669"/>
    <property type="project" value="InterPro"/>
</dbReference>
<dbReference type="Gene3D" id="1.10.630.10">
    <property type="entry name" value="Cytochrome P450"/>
    <property type="match status" value="1"/>
</dbReference>
<proteinExistence type="inferred from homology"/>
<evidence type="ECO:0000256" key="10">
    <source>
        <dbReference type="ARBA" id="ARBA00023136"/>
    </source>
</evidence>
<dbReference type="Proteomes" id="UP001163823">
    <property type="component" value="Chromosome 6"/>
</dbReference>
<dbReference type="InterPro" id="IPR036396">
    <property type="entry name" value="Cyt_P450_sf"/>
</dbReference>
<evidence type="ECO:0000256" key="8">
    <source>
        <dbReference type="ARBA" id="ARBA00023004"/>
    </source>
</evidence>
<keyword evidence="12" id="KW-1185">Reference proteome</keyword>
<evidence type="ECO:0000256" key="7">
    <source>
        <dbReference type="ARBA" id="ARBA00023002"/>
    </source>
</evidence>
<dbReference type="AlphaFoldDB" id="A0AAD7PQM0"/>
<gene>
    <name evidence="11" type="ORF">O6P43_014181</name>
</gene>
<accession>A0AAD7PQM0</accession>
<dbReference type="PANTHER" id="PTHR24282">
    <property type="entry name" value="CYTOCHROME P450 FAMILY MEMBER"/>
    <property type="match status" value="1"/>
</dbReference>
<evidence type="ECO:0000256" key="5">
    <source>
        <dbReference type="ARBA" id="ARBA00022723"/>
    </source>
</evidence>
<dbReference type="InterPro" id="IPR001128">
    <property type="entry name" value="Cyt_P450"/>
</dbReference>
<keyword evidence="4" id="KW-0812">Transmembrane</keyword>
<evidence type="ECO:0000256" key="9">
    <source>
        <dbReference type="ARBA" id="ARBA00023033"/>
    </source>
</evidence>
<organism evidence="11 12">
    <name type="scientific">Quillaja saponaria</name>
    <name type="common">Soap bark tree</name>
    <dbReference type="NCBI Taxonomy" id="32244"/>
    <lineage>
        <taxon>Eukaryota</taxon>
        <taxon>Viridiplantae</taxon>
        <taxon>Streptophyta</taxon>
        <taxon>Embryophyta</taxon>
        <taxon>Tracheophyta</taxon>
        <taxon>Spermatophyta</taxon>
        <taxon>Magnoliopsida</taxon>
        <taxon>eudicotyledons</taxon>
        <taxon>Gunneridae</taxon>
        <taxon>Pentapetalae</taxon>
        <taxon>rosids</taxon>
        <taxon>fabids</taxon>
        <taxon>Fabales</taxon>
        <taxon>Quillajaceae</taxon>
        <taxon>Quillaja</taxon>
    </lineage>
</organism>
<comment type="subcellular location">
    <subcellularLocation>
        <location evidence="1">Membrane</location>
        <topology evidence="1">Single-pass membrane protein</topology>
    </subcellularLocation>
</comment>
<dbReference type="SUPFAM" id="SSF48264">
    <property type="entry name" value="Cytochrome P450"/>
    <property type="match status" value="1"/>
</dbReference>
<keyword evidence="6" id="KW-1133">Transmembrane helix</keyword>